<accession>A0A9D4RB90</accession>
<comment type="caution">
    <text evidence="2">The sequence shown here is derived from an EMBL/GenBank/DDBJ whole genome shotgun (WGS) entry which is preliminary data.</text>
</comment>
<gene>
    <name evidence="2" type="ORF">DPMN_023285</name>
</gene>
<name>A0A9D4RB90_DREPO</name>
<sequence length="50" mass="5329">MTSVCHQDTVTSSRRSPLELTSQTLSTESGRPGATTHGALLPVVEEHEHG</sequence>
<evidence type="ECO:0000313" key="3">
    <source>
        <dbReference type="Proteomes" id="UP000828390"/>
    </source>
</evidence>
<protein>
    <submittedName>
        <fullName evidence="2">Uncharacterized protein</fullName>
    </submittedName>
</protein>
<dbReference type="Proteomes" id="UP000828390">
    <property type="component" value="Unassembled WGS sequence"/>
</dbReference>
<evidence type="ECO:0000256" key="1">
    <source>
        <dbReference type="SAM" id="MobiDB-lite"/>
    </source>
</evidence>
<reference evidence="2" key="1">
    <citation type="journal article" date="2019" name="bioRxiv">
        <title>The Genome of the Zebra Mussel, Dreissena polymorpha: A Resource for Invasive Species Research.</title>
        <authorList>
            <person name="McCartney M.A."/>
            <person name="Auch B."/>
            <person name="Kono T."/>
            <person name="Mallez S."/>
            <person name="Zhang Y."/>
            <person name="Obille A."/>
            <person name="Becker A."/>
            <person name="Abrahante J.E."/>
            <person name="Garbe J."/>
            <person name="Badalamenti J.P."/>
            <person name="Herman A."/>
            <person name="Mangelson H."/>
            <person name="Liachko I."/>
            <person name="Sullivan S."/>
            <person name="Sone E.D."/>
            <person name="Koren S."/>
            <person name="Silverstein K.A.T."/>
            <person name="Beckman K.B."/>
            <person name="Gohl D.M."/>
        </authorList>
    </citation>
    <scope>NUCLEOTIDE SEQUENCE</scope>
    <source>
        <strain evidence="2">Duluth1</strain>
        <tissue evidence="2">Whole animal</tissue>
    </source>
</reference>
<reference evidence="2" key="2">
    <citation type="submission" date="2020-11" db="EMBL/GenBank/DDBJ databases">
        <authorList>
            <person name="McCartney M.A."/>
            <person name="Auch B."/>
            <person name="Kono T."/>
            <person name="Mallez S."/>
            <person name="Becker A."/>
            <person name="Gohl D.M."/>
            <person name="Silverstein K.A.T."/>
            <person name="Koren S."/>
            <person name="Bechman K.B."/>
            <person name="Herman A."/>
            <person name="Abrahante J.E."/>
            <person name="Garbe J."/>
        </authorList>
    </citation>
    <scope>NUCLEOTIDE SEQUENCE</scope>
    <source>
        <strain evidence="2">Duluth1</strain>
        <tissue evidence="2">Whole animal</tissue>
    </source>
</reference>
<dbReference type="AlphaFoldDB" id="A0A9D4RB90"/>
<proteinExistence type="predicted"/>
<keyword evidence="3" id="KW-1185">Reference proteome</keyword>
<dbReference type="EMBL" id="JAIWYP010000002">
    <property type="protein sequence ID" value="KAH3860387.1"/>
    <property type="molecule type" value="Genomic_DNA"/>
</dbReference>
<organism evidence="2 3">
    <name type="scientific">Dreissena polymorpha</name>
    <name type="common">Zebra mussel</name>
    <name type="synonym">Mytilus polymorpha</name>
    <dbReference type="NCBI Taxonomy" id="45954"/>
    <lineage>
        <taxon>Eukaryota</taxon>
        <taxon>Metazoa</taxon>
        <taxon>Spiralia</taxon>
        <taxon>Lophotrochozoa</taxon>
        <taxon>Mollusca</taxon>
        <taxon>Bivalvia</taxon>
        <taxon>Autobranchia</taxon>
        <taxon>Heteroconchia</taxon>
        <taxon>Euheterodonta</taxon>
        <taxon>Imparidentia</taxon>
        <taxon>Neoheterodontei</taxon>
        <taxon>Myida</taxon>
        <taxon>Dreissenoidea</taxon>
        <taxon>Dreissenidae</taxon>
        <taxon>Dreissena</taxon>
    </lineage>
</organism>
<evidence type="ECO:0000313" key="2">
    <source>
        <dbReference type="EMBL" id="KAH3860387.1"/>
    </source>
</evidence>
<feature type="region of interest" description="Disordered" evidence="1">
    <location>
        <begin position="1"/>
        <end position="50"/>
    </location>
</feature>
<feature type="compositionally biased region" description="Polar residues" evidence="1">
    <location>
        <begin position="1"/>
        <end position="29"/>
    </location>
</feature>